<keyword evidence="1" id="KW-0732">Signal</keyword>
<proteinExistence type="predicted"/>
<dbReference type="Proteomes" id="UP000478417">
    <property type="component" value="Unassembled WGS sequence"/>
</dbReference>
<organism evidence="2 3">
    <name type="scientific">Oceanipulchritudo coccoides</name>
    <dbReference type="NCBI Taxonomy" id="2706888"/>
    <lineage>
        <taxon>Bacteria</taxon>
        <taxon>Pseudomonadati</taxon>
        <taxon>Verrucomicrobiota</taxon>
        <taxon>Opitutia</taxon>
        <taxon>Puniceicoccales</taxon>
        <taxon>Oceanipulchritudinaceae</taxon>
        <taxon>Oceanipulchritudo</taxon>
    </lineage>
</organism>
<reference evidence="2 3" key="1">
    <citation type="submission" date="2020-02" db="EMBL/GenBank/DDBJ databases">
        <title>Albibacoteraceae fam. nov., the first described family within the subdivision 4 Verrucomicrobia.</title>
        <authorList>
            <person name="Xi F."/>
        </authorList>
    </citation>
    <scope>NUCLEOTIDE SEQUENCE [LARGE SCALE GENOMIC DNA]</scope>
    <source>
        <strain evidence="2 3">CK1056</strain>
    </source>
</reference>
<protein>
    <submittedName>
        <fullName evidence="2">Uncharacterized protein</fullName>
    </submittedName>
</protein>
<feature type="signal peptide" evidence="1">
    <location>
        <begin position="1"/>
        <end position="29"/>
    </location>
</feature>
<dbReference type="EMBL" id="JAAGNX010000003">
    <property type="protein sequence ID" value="NDV63141.1"/>
    <property type="molecule type" value="Genomic_DNA"/>
</dbReference>
<dbReference type="AlphaFoldDB" id="A0A6B2M2A4"/>
<sequence>MNFRLPPPQYRPLKLILPFLLLFNGNVEAHHTGELYVERGPFRIIADYSMDSSGFFTTERRTTVQAVFHYFEHYLHTSFHGLGPYGNNTWSWRLYHPSTGELITMQNPTAYNDTIFIYLGARELGGYRLAQGGHVSAGAYGSSEFLSLINERNSTELFIPWAGTISLNSTLNWHAPPHPYDPQSFSAKHDLFSTISHELCHVLGIGSKQCRSWNNDTNNLNFTGAATMDCYGGPIPLDSSGSHWDVSVKSTVWSWYEMSQQTLVSTSTQAGKRLYMTDLDWMALRDLGHEVWKFPQNLLWYPKSGPLPDLLGDLRIRDNILRLEFLTKSAPSDLWAQNMGRTLTQAFYRPIAEVNEIQPGYYKVSYRVNNGDYRIHLYSDSNTLLRARDGKGDQPHVFSGDWQASQSFAWHQRAGYYFIGNWPWVYLPNSSIWAYAVVSEENTYLYDPESREWNYTNSSLAPWMYSLATHKWKLLN</sequence>
<evidence type="ECO:0000313" key="2">
    <source>
        <dbReference type="EMBL" id="NDV63141.1"/>
    </source>
</evidence>
<comment type="caution">
    <text evidence="2">The sequence shown here is derived from an EMBL/GenBank/DDBJ whole genome shotgun (WGS) entry which is preliminary data.</text>
</comment>
<feature type="chain" id="PRO_5025540171" evidence="1">
    <location>
        <begin position="30"/>
        <end position="476"/>
    </location>
</feature>
<dbReference type="SUPFAM" id="SSF55486">
    <property type="entry name" value="Metalloproteases ('zincins'), catalytic domain"/>
    <property type="match status" value="1"/>
</dbReference>
<accession>A0A6B2M2A4</accession>
<keyword evidence="3" id="KW-1185">Reference proteome</keyword>
<evidence type="ECO:0000256" key="1">
    <source>
        <dbReference type="SAM" id="SignalP"/>
    </source>
</evidence>
<evidence type="ECO:0000313" key="3">
    <source>
        <dbReference type="Proteomes" id="UP000478417"/>
    </source>
</evidence>
<dbReference type="RefSeq" id="WP_163966233.1">
    <property type="nucleotide sequence ID" value="NZ_JAAGNX010000003.1"/>
</dbReference>
<name>A0A6B2M2A4_9BACT</name>
<gene>
    <name evidence="2" type="ORF">G0Q06_11815</name>
</gene>